<reference evidence="2 3" key="1">
    <citation type="journal article" date="2021" name="Environ. Microbiol.">
        <title>Gene family expansions and transcriptome signatures uncover fungal adaptations to wood decay.</title>
        <authorList>
            <person name="Hage H."/>
            <person name="Miyauchi S."/>
            <person name="Viragh M."/>
            <person name="Drula E."/>
            <person name="Min B."/>
            <person name="Chaduli D."/>
            <person name="Navarro D."/>
            <person name="Favel A."/>
            <person name="Norest M."/>
            <person name="Lesage-Meessen L."/>
            <person name="Balint B."/>
            <person name="Merenyi Z."/>
            <person name="de Eugenio L."/>
            <person name="Morin E."/>
            <person name="Martinez A.T."/>
            <person name="Baldrian P."/>
            <person name="Stursova M."/>
            <person name="Martinez M.J."/>
            <person name="Novotny C."/>
            <person name="Magnuson J.K."/>
            <person name="Spatafora J.W."/>
            <person name="Maurice S."/>
            <person name="Pangilinan J."/>
            <person name="Andreopoulos W."/>
            <person name="LaButti K."/>
            <person name="Hundley H."/>
            <person name="Na H."/>
            <person name="Kuo A."/>
            <person name="Barry K."/>
            <person name="Lipzen A."/>
            <person name="Henrissat B."/>
            <person name="Riley R."/>
            <person name="Ahrendt S."/>
            <person name="Nagy L.G."/>
            <person name="Grigoriev I.V."/>
            <person name="Martin F."/>
            <person name="Rosso M.N."/>
        </authorList>
    </citation>
    <scope>NUCLEOTIDE SEQUENCE [LARGE SCALE GENOMIC DNA]</scope>
    <source>
        <strain evidence="2 3">CIRM-BRFM 1785</strain>
    </source>
</reference>
<name>A0ABQ8JXV1_9APHY</name>
<feature type="signal peptide" evidence="1">
    <location>
        <begin position="1"/>
        <end position="17"/>
    </location>
</feature>
<evidence type="ECO:0000313" key="3">
    <source>
        <dbReference type="Proteomes" id="UP000814176"/>
    </source>
</evidence>
<evidence type="ECO:0000256" key="1">
    <source>
        <dbReference type="SAM" id="SignalP"/>
    </source>
</evidence>
<proteinExistence type="predicted"/>
<evidence type="ECO:0000313" key="2">
    <source>
        <dbReference type="EMBL" id="KAH9828764.1"/>
    </source>
</evidence>
<sequence length="191" mass="21080">MASRLLLTLGAVAVCGALNDEASASQSSPPELPTRTESFQQQVKLEPPIMFFLQSPQRCGMPLQHALTGQSANLVDRDDLMFTNRGPSISIRLMWPGYTPWSRQIPTRDFGMAPQPITKSTLAKSVAKVVRQFIEEAGTCHWHTEEDADLAWRVGTGHIQLQDLSLIGLQHVSMSSWQAYVALLPGRVQAI</sequence>
<keyword evidence="3" id="KW-1185">Reference proteome</keyword>
<gene>
    <name evidence="2" type="ORF">C8Q71DRAFT_891830</name>
</gene>
<feature type="chain" id="PRO_5045946645" evidence="1">
    <location>
        <begin position="18"/>
        <end position="191"/>
    </location>
</feature>
<organism evidence="2 3">
    <name type="scientific">Rhodofomes roseus</name>
    <dbReference type="NCBI Taxonomy" id="34475"/>
    <lineage>
        <taxon>Eukaryota</taxon>
        <taxon>Fungi</taxon>
        <taxon>Dikarya</taxon>
        <taxon>Basidiomycota</taxon>
        <taxon>Agaricomycotina</taxon>
        <taxon>Agaricomycetes</taxon>
        <taxon>Polyporales</taxon>
        <taxon>Rhodofomes</taxon>
    </lineage>
</organism>
<dbReference type="RefSeq" id="XP_047772405.1">
    <property type="nucleotide sequence ID" value="XM_047928679.1"/>
</dbReference>
<comment type="caution">
    <text evidence="2">The sequence shown here is derived from an EMBL/GenBank/DDBJ whole genome shotgun (WGS) entry which is preliminary data.</text>
</comment>
<dbReference type="EMBL" id="JADCUA010000047">
    <property type="protein sequence ID" value="KAH9828764.1"/>
    <property type="molecule type" value="Genomic_DNA"/>
</dbReference>
<dbReference type="Proteomes" id="UP000814176">
    <property type="component" value="Unassembled WGS sequence"/>
</dbReference>
<accession>A0ABQ8JXV1</accession>
<protein>
    <submittedName>
        <fullName evidence="2">Uncharacterized protein</fullName>
    </submittedName>
</protein>
<dbReference type="GeneID" id="72009411"/>
<keyword evidence="1" id="KW-0732">Signal</keyword>